<evidence type="ECO:0000256" key="1">
    <source>
        <dbReference type="SAM" id="MobiDB-lite"/>
    </source>
</evidence>
<name>A0A1H2L6X3_9ACTN</name>
<dbReference type="EMBL" id="LT629791">
    <property type="protein sequence ID" value="SDU76817.1"/>
    <property type="molecule type" value="Genomic_DNA"/>
</dbReference>
<gene>
    <name evidence="2" type="ORF">SAMN04488563_5325</name>
</gene>
<dbReference type="Proteomes" id="UP000182977">
    <property type="component" value="Chromosome I"/>
</dbReference>
<protein>
    <submittedName>
        <fullName evidence="2">Uncharacterized protein</fullName>
    </submittedName>
</protein>
<proteinExistence type="predicted"/>
<accession>A0A1H2L6X3</accession>
<reference evidence="3" key="1">
    <citation type="submission" date="2016-10" db="EMBL/GenBank/DDBJ databases">
        <authorList>
            <person name="Varghese N."/>
            <person name="Submissions S."/>
        </authorList>
    </citation>
    <scope>NUCLEOTIDE SEQUENCE [LARGE SCALE GENOMIC DNA]</scope>
    <source>
        <strain evidence="3">DSM 45079</strain>
    </source>
</reference>
<dbReference type="STRING" id="419479.SAMN04488563_5325"/>
<evidence type="ECO:0000313" key="2">
    <source>
        <dbReference type="EMBL" id="SDU76817.1"/>
    </source>
</evidence>
<dbReference type="OrthoDB" id="4843705at2"/>
<organism evidence="2 3">
    <name type="scientific">Jiangella alkaliphila</name>
    <dbReference type="NCBI Taxonomy" id="419479"/>
    <lineage>
        <taxon>Bacteria</taxon>
        <taxon>Bacillati</taxon>
        <taxon>Actinomycetota</taxon>
        <taxon>Actinomycetes</taxon>
        <taxon>Jiangellales</taxon>
        <taxon>Jiangellaceae</taxon>
        <taxon>Jiangella</taxon>
    </lineage>
</organism>
<feature type="region of interest" description="Disordered" evidence="1">
    <location>
        <begin position="84"/>
        <end position="105"/>
    </location>
</feature>
<evidence type="ECO:0000313" key="3">
    <source>
        <dbReference type="Proteomes" id="UP000182977"/>
    </source>
</evidence>
<keyword evidence="3" id="KW-1185">Reference proteome</keyword>
<sequence>MAARSILVLGDQVIATSPTAAVSILQVRAFSQGCLMSVSAIARRSDRVAWYPRNWFRTGNSASGTLAPDDLLRFTVSLTDGRQASSLDPWRRPADTPDPDLSLTTYGTRVRSSTADPYGAPSDPAGADTVVAEITTELWLWPRPDTAGLTLTVSWPAFGITAVPAPIDARHIHDTATAAGIW</sequence>
<dbReference type="AlphaFoldDB" id="A0A1H2L6X3"/>
<dbReference type="RefSeq" id="WP_152691099.1">
    <property type="nucleotide sequence ID" value="NZ_LBMC01000066.1"/>
</dbReference>